<evidence type="ECO:0000313" key="6">
    <source>
        <dbReference type="EMBL" id="NGO50662.1"/>
    </source>
</evidence>
<keyword evidence="7" id="KW-1185">Reference proteome</keyword>
<dbReference type="AlphaFoldDB" id="A0A6G4W7D2"/>
<feature type="transmembrane region" description="Helical" evidence="5">
    <location>
        <begin position="6"/>
        <end position="28"/>
    </location>
</feature>
<evidence type="ECO:0000256" key="3">
    <source>
        <dbReference type="ARBA" id="ARBA00022989"/>
    </source>
</evidence>
<feature type="transmembrane region" description="Helical" evidence="5">
    <location>
        <begin position="74"/>
        <end position="93"/>
    </location>
</feature>
<comment type="subcellular location">
    <subcellularLocation>
        <location evidence="1">Membrane</location>
        <topology evidence="1">Multi-pass membrane protein</topology>
    </subcellularLocation>
</comment>
<evidence type="ECO:0000256" key="4">
    <source>
        <dbReference type="ARBA" id="ARBA00023136"/>
    </source>
</evidence>
<keyword evidence="4 5" id="KW-0472">Membrane</keyword>
<dbReference type="Proteomes" id="UP001642900">
    <property type="component" value="Unassembled WGS sequence"/>
</dbReference>
<organism evidence="6 7">
    <name type="scientific">Allomesorhizobium camelthorni</name>
    <dbReference type="NCBI Taxonomy" id="475069"/>
    <lineage>
        <taxon>Bacteria</taxon>
        <taxon>Pseudomonadati</taxon>
        <taxon>Pseudomonadota</taxon>
        <taxon>Alphaproteobacteria</taxon>
        <taxon>Hyphomicrobiales</taxon>
        <taxon>Phyllobacteriaceae</taxon>
        <taxon>Allomesorhizobium</taxon>
    </lineage>
</organism>
<dbReference type="Pfam" id="PF07681">
    <property type="entry name" value="DoxX"/>
    <property type="match status" value="1"/>
</dbReference>
<evidence type="ECO:0000313" key="7">
    <source>
        <dbReference type="Proteomes" id="UP001642900"/>
    </source>
</evidence>
<dbReference type="GO" id="GO:0016020">
    <property type="term" value="C:membrane"/>
    <property type="evidence" value="ECO:0007669"/>
    <property type="project" value="UniProtKB-SubCell"/>
</dbReference>
<sequence length="123" mass="13322">MATTAVLMTIGRVVFGGFFLIAGIRNLLHFGERKEGATNYGWKLPAPIMAVGFVVQLLGGLALILGIWTVPTVIALIVFLVLATALYHNLFLFRGKERDPHLYLTLVNITLAAGLLLVMADVS</sequence>
<evidence type="ECO:0000256" key="5">
    <source>
        <dbReference type="SAM" id="Phobius"/>
    </source>
</evidence>
<keyword evidence="3 5" id="KW-1133">Transmembrane helix</keyword>
<keyword evidence="2 5" id="KW-0812">Transmembrane</keyword>
<name>A0A6G4W7D2_9HYPH</name>
<comment type="caution">
    <text evidence="6">The sequence shown here is derived from an EMBL/GenBank/DDBJ whole genome shotgun (WGS) entry which is preliminary data.</text>
</comment>
<proteinExistence type="predicted"/>
<dbReference type="InterPro" id="IPR032808">
    <property type="entry name" value="DoxX"/>
</dbReference>
<feature type="transmembrane region" description="Helical" evidence="5">
    <location>
        <begin position="102"/>
        <end position="120"/>
    </location>
</feature>
<reference evidence="6 7" key="1">
    <citation type="submission" date="2020-02" db="EMBL/GenBank/DDBJ databases">
        <title>Genome sequence of strain CCNWXJ40-4.</title>
        <authorList>
            <person name="Gao J."/>
            <person name="Sun J."/>
        </authorList>
    </citation>
    <scope>NUCLEOTIDE SEQUENCE [LARGE SCALE GENOMIC DNA]</scope>
    <source>
        <strain evidence="6 7">CCNWXJ 40-4</strain>
    </source>
</reference>
<feature type="transmembrane region" description="Helical" evidence="5">
    <location>
        <begin position="48"/>
        <end position="68"/>
    </location>
</feature>
<protein>
    <submittedName>
        <fullName evidence="6">DoxX family membrane protein</fullName>
    </submittedName>
</protein>
<gene>
    <name evidence="6" type="ORF">G6N73_05625</name>
</gene>
<dbReference type="EMBL" id="JAAKZF010000004">
    <property type="protein sequence ID" value="NGO50662.1"/>
    <property type="molecule type" value="Genomic_DNA"/>
</dbReference>
<evidence type="ECO:0000256" key="1">
    <source>
        <dbReference type="ARBA" id="ARBA00004141"/>
    </source>
</evidence>
<dbReference type="RefSeq" id="WP_165024557.1">
    <property type="nucleotide sequence ID" value="NZ_JAAKZF010000004.1"/>
</dbReference>
<evidence type="ECO:0000256" key="2">
    <source>
        <dbReference type="ARBA" id="ARBA00022692"/>
    </source>
</evidence>
<accession>A0A6G4W7D2</accession>